<dbReference type="Proteomes" id="UP000283946">
    <property type="component" value="Chromosome"/>
</dbReference>
<dbReference type="KEGG" id="ria:C7V51_06215"/>
<keyword evidence="1" id="KW-0805">Transcription regulation</keyword>
<dbReference type="CDD" id="cd07377">
    <property type="entry name" value="WHTH_GntR"/>
    <property type="match status" value="1"/>
</dbReference>
<dbReference type="GO" id="GO:0003677">
    <property type="term" value="F:DNA binding"/>
    <property type="evidence" value="ECO:0007669"/>
    <property type="project" value="UniProtKB-KW"/>
</dbReference>
<dbReference type="SMART" id="SM00345">
    <property type="entry name" value="HTH_GNTR"/>
    <property type="match status" value="1"/>
</dbReference>
<protein>
    <submittedName>
        <fullName evidence="5">GntR family transcriptional regulator</fullName>
    </submittedName>
</protein>
<evidence type="ECO:0000256" key="3">
    <source>
        <dbReference type="ARBA" id="ARBA00023163"/>
    </source>
</evidence>
<dbReference type="RefSeq" id="WP_104264476.1">
    <property type="nucleotide sequence ID" value="NZ_CP028130.1"/>
</dbReference>
<dbReference type="PANTHER" id="PTHR38445:SF9">
    <property type="entry name" value="HTH-TYPE TRANSCRIPTIONAL REPRESSOR YTRA"/>
    <property type="match status" value="1"/>
</dbReference>
<evidence type="ECO:0000313" key="6">
    <source>
        <dbReference type="Proteomes" id="UP000283946"/>
    </source>
</evidence>
<gene>
    <name evidence="5" type="ORF">C7V51_06215</name>
</gene>
<proteinExistence type="predicted"/>
<evidence type="ECO:0000256" key="1">
    <source>
        <dbReference type="ARBA" id="ARBA00023015"/>
    </source>
</evidence>
<dbReference type="SUPFAM" id="SSF46785">
    <property type="entry name" value="Winged helix' DNA-binding domain"/>
    <property type="match status" value="1"/>
</dbReference>
<dbReference type="AlphaFoldDB" id="A0AAD1ABZ3"/>
<dbReference type="Pfam" id="PF00392">
    <property type="entry name" value="GntR"/>
    <property type="match status" value="1"/>
</dbReference>
<evidence type="ECO:0000313" key="5">
    <source>
        <dbReference type="EMBL" id="AZZ55521.1"/>
    </source>
</evidence>
<dbReference type="PROSITE" id="PS50949">
    <property type="entry name" value="HTH_GNTR"/>
    <property type="match status" value="1"/>
</dbReference>
<keyword evidence="2" id="KW-0238">DNA-binding</keyword>
<dbReference type="Gene3D" id="1.10.10.10">
    <property type="entry name" value="Winged helix-like DNA-binding domain superfamily/Winged helix DNA-binding domain"/>
    <property type="match status" value="1"/>
</dbReference>
<dbReference type="InterPro" id="IPR036390">
    <property type="entry name" value="WH_DNA-bd_sf"/>
</dbReference>
<dbReference type="EMBL" id="CP028130">
    <property type="protein sequence ID" value="AZZ55521.1"/>
    <property type="molecule type" value="Genomic_DNA"/>
</dbReference>
<dbReference type="PANTHER" id="PTHR38445">
    <property type="entry name" value="HTH-TYPE TRANSCRIPTIONAL REPRESSOR YTRA"/>
    <property type="match status" value="1"/>
</dbReference>
<keyword evidence="3" id="KW-0804">Transcription</keyword>
<accession>A0AAD1ABZ3</accession>
<evidence type="ECO:0000259" key="4">
    <source>
        <dbReference type="PROSITE" id="PS50949"/>
    </source>
</evidence>
<evidence type="ECO:0000256" key="2">
    <source>
        <dbReference type="ARBA" id="ARBA00023125"/>
    </source>
</evidence>
<organism evidence="5 6">
    <name type="scientific">Rathayibacter iranicus</name>
    <dbReference type="NCBI Taxonomy" id="59737"/>
    <lineage>
        <taxon>Bacteria</taxon>
        <taxon>Bacillati</taxon>
        <taxon>Actinomycetota</taxon>
        <taxon>Actinomycetes</taxon>
        <taxon>Micrococcales</taxon>
        <taxon>Microbacteriaceae</taxon>
        <taxon>Rathayibacter</taxon>
    </lineage>
</organism>
<dbReference type="InterPro" id="IPR000524">
    <property type="entry name" value="Tscrpt_reg_HTH_GntR"/>
</dbReference>
<reference evidence="5 6" key="1">
    <citation type="submission" date="2018-03" db="EMBL/GenBank/DDBJ databases">
        <title>Bacteriophage NCPPB3778 and a type I-E CRISPR drive the evolution of the US Biological Select Agent, Rathayibacter toxicus.</title>
        <authorList>
            <person name="Davis E.W.II."/>
            <person name="Tabima J.F."/>
            <person name="Weisberg A.J."/>
            <person name="Dantas Lopes L."/>
            <person name="Wiseman M.S."/>
            <person name="Wiseman M.S."/>
            <person name="Pupko T."/>
            <person name="Belcher M.S."/>
            <person name="Sechler A.J."/>
            <person name="Tancos M.A."/>
            <person name="Schroeder B.K."/>
            <person name="Murray T.D."/>
            <person name="Luster D.G."/>
            <person name="Schneider W.L."/>
            <person name="Rogers E."/>
            <person name="Andreote F.D."/>
            <person name="Grunwald N.J."/>
            <person name="Putnam M.L."/>
            <person name="Chang J.H."/>
        </authorList>
    </citation>
    <scope>NUCLEOTIDE SEQUENCE [LARGE SCALE GENOMIC DNA]</scope>
    <source>
        <strain evidence="5 6">NCCPB 2253</strain>
    </source>
</reference>
<sequence>MTSALAIDIDSGASTAPFEQIREQIAALVAAGELPVGTRLPPVRALAETLSLAPGTVARAYRELEAAGVVETRGRAGTIVAGGVDALERELQAAAAVYAARARELGVTGEAALRVVGVALTASLVHGEQSVSSLVS</sequence>
<dbReference type="InterPro" id="IPR036388">
    <property type="entry name" value="WH-like_DNA-bd_sf"/>
</dbReference>
<name>A0AAD1ABZ3_9MICO</name>
<feature type="domain" description="HTH gntR-type" evidence="4">
    <location>
        <begin position="15"/>
        <end position="83"/>
    </location>
</feature>
<dbReference type="GO" id="GO:0003700">
    <property type="term" value="F:DNA-binding transcription factor activity"/>
    <property type="evidence" value="ECO:0007669"/>
    <property type="project" value="InterPro"/>
</dbReference>